<reference evidence="2 3" key="1">
    <citation type="submission" date="2021-01" db="EMBL/GenBank/DDBJ databases">
        <title>Genome seq and assembly of Nocardiodes sp. G10.</title>
        <authorList>
            <person name="Chhetri G."/>
        </authorList>
    </citation>
    <scope>NUCLEOTIDE SEQUENCE [LARGE SCALE GENOMIC DNA]</scope>
    <source>
        <strain evidence="2 3">G10</strain>
    </source>
</reference>
<protein>
    <submittedName>
        <fullName evidence="2">Uncharacterized protein</fullName>
    </submittedName>
</protein>
<feature type="chain" id="PRO_5045166136" evidence="1">
    <location>
        <begin position="27"/>
        <end position="206"/>
    </location>
</feature>
<dbReference type="Proteomes" id="UP000636918">
    <property type="component" value="Unassembled WGS sequence"/>
</dbReference>
<gene>
    <name evidence="2" type="ORF">JI751_05940</name>
</gene>
<feature type="signal peptide" evidence="1">
    <location>
        <begin position="1"/>
        <end position="26"/>
    </location>
</feature>
<organism evidence="2 3">
    <name type="scientific">Nocardioides baculatus</name>
    <dbReference type="NCBI Taxonomy" id="2801337"/>
    <lineage>
        <taxon>Bacteria</taxon>
        <taxon>Bacillati</taxon>
        <taxon>Actinomycetota</taxon>
        <taxon>Actinomycetes</taxon>
        <taxon>Propionibacteriales</taxon>
        <taxon>Nocardioidaceae</taxon>
        <taxon>Nocardioides</taxon>
    </lineage>
</organism>
<name>A0ABS1L863_9ACTN</name>
<comment type="caution">
    <text evidence="2">The sequence shown here is derived from an EMBL/GenBank/DDBJ whole genome shotgun (WGS) entry which is preliminary data.</text>
</comment>
<evidence type="ECO:0000313" key="3">
    <source>
        <dbReference type="Proteomes" id="UP000636918"/>
    </source>
</evidence>
<evidence type="ECO:0000256" key="1">
    <source>
        <dbReference type="SAM" id="SignalP"/>
    </source>
</evidence>
<dbReference type="RefSeq" id="WP_201934725.1">
    <property type="nucleotide sequence ID" value="NZ_JAERSG010000002.1"/>
</dbReference>
<evidence type="ECO:0000313" key="2">
    <source>
        <dbReference type="EMBL" id="MBL0747142.1"/>
    </source>
</evidence>
<accession>A0ABS1L863</accession>
<sequence>MTNRRGLRLLALGLPLALLAPAAAHAETVVTDDTVGDVVKANWEQRDLSEPAMVPAPDEVSTDIVRTVVAHGTRRLSLTVRFREIARVNDQSTFARIRTSDRGAFDLGLDKERGSRATVSLGTPQGDVDCQGLRGAIDRGADRVVFSVPTTCLGDPRWVRLGVGATGVSWPPEGQDQMNFDLFADIAGRPTFANEPPVLGPRVHRG</sequence>
<keyword evidence="3" id="KW-1185">Reference proteome</keyword>
<dbReference type="EMBL" id="JAERSG010000002">
    <property type="protein sequence ID" value="MBL0747142.1"/>
    <property type="molecule type" value="Genomic_DNA"/>
</dbReference>
<keyword evidence="1" id="KW-0732">Signal</keyword>
<proteinExistence type="predicted"/>